<evidence type="ECO:0000256" key="5">
    <source>
        <dbReference type="ARBA" id="ARBA00022989"/>
    </source>
</evidence>
<evidence type="ECO:0000313" key="10">
    <source>
        <dbReference type="Proteomes" id="UP001548832"/>
    </source>
</evidence>
<accession>A0ABV2DIW9</accession>
<dbReference type="Pfam" id="PF00528">
    <property type="entry name" value="BPD_transp_1"/>
    <property type="match status" value="1"/>
</dbReference>
<evidence type="ECO:0000256" key="2">
    <source>
        <dbReference type="ARBA" id="ARBA00022448"/>
    </source>
</evidence>
<keyword evidence="3" id="KW-1003">Cell membrane</keyword>
<feature type="transmembrane region" description="Helical" evidence="7">
    <location>
        <begin position="217"/>
        <end position="237"/>
    </location>
</feature>
<reference evidence="9 10" key="1">
    <citation type="submission" date="2024-06" db="EMBL/GenBank/DDBJ databases">
        <authorList>
            <person name="Kim D.-U."/>
        </authorList>
    </citation>
    <scope>NUCLEOTIDE SEQUENCE [LARGE SCALE GENOMIC DNA]</scope>
    <source>
        <strain evidence="9 10">KACC15460</strain>
    </source>
</reference>
<feature type="transmembrane region" description="Helical" evidence="7">
    <location>
        <begin position="103"/>
        <end position="121"/>
    </location>
</feature>
<keyword evidence="6 7" id="KW-0472">Membrane</keyword>
<evidence type="ECO:0000256" key="6">
    <source>
        <dbReference type="ARBA" id="ARBA00023136"/>
    </source>
</evidence>
<comment type="subcellular location">
    <subcellularLocation>
        <location evidence="1 7">Cell membrane</location>
        <topology evidence="1 7">Multi-pass membrane protein</topology>
    </subcellularLocation>
</comment>
<proteinExistence type="inferred from homology"/>
<keyword evidence="10" id="KW-1185">Reference proteome</keyword>
<evidence type="ECO:0000256" key="7">
    <source>
        <dbReference type="RuleBase" id="RU363032"/>
    </source>
</evidence>
<dbReference type="PANTHER" id="PTHR30151">
    <property type="entry name" value="ALKANE SULFONATE ABC TRANSPORTER-RELATED, MEMBRANE SUBUNIT"/>
    <property type="match status" value="1"/>
</dbReference>
<comment type="caution">
    <text evidence="9">The sequence shown here is derived from an EMBL/GenBank/DDBJ whole genome shotgun (WGS) entry which is preliminary data.</text>
</comment>
<dbReference type="PROSITE" id="PS50928">
    <property type="entry name" value="ABC_TM1"/>
    <property type="match status" value="1"/>
</dbReference>
<keyword evidence="5 7" id="KW-1133">Transmembrane helix</keyword>
<dbReference type="RefSeq" id="WP_354461900.1">
    <property type="nucleotide sequence ID" value="NZ_JBEWSZ010000001.1"/>
</dbReference>
<dbReference type="CDD" id="cd06261">
    <property type="entry name" value="TM_PBP2"/>
    <property type="match status" value="1"/>
</dbReference>
<dbReference type="InterPro" id="IPR000515">
    <property type="entry name" value="MetI-like"/>
</dbReference>
<evidence type="ECO:0000313" key="9">
    <source>
        <dbReference type="EMBL" id="MET2829991.1"/>
    </source>
</evidence>
<dbReference type="PANTHER" id="PTHR30151:SF38">
    <property type="entry name" value="ALIPHATIC SULFONATES TRANSPORT PERMEASE PROTEIN SSUC-RELATED"/>
    <property type="match status" value="1"/>
</dbReference>
<protein>
    <submittedName>
        <fullName evidence="9">ABC transporter permease subunit</fullName>
    </submittedName>
</protein>
<dbReference type="InterPro" id="IPR035906">
    <property type="entry name" value="MetI-like_sf"/>
</dbReference>
<evidence type="ECO:0000256" key="1">
    <source>
        <dbReference type="ARBA" id="ARBA00004651"/>
    </source>
</evidence>
<feature type="transmembrane region" description="Helical" evidence="7">
    <location>
        <begin position="167"/>
        <end position="184"/>
    </location>
</feature>
<feature type="transmembrane region" description="Helical" evidence="7">
    <location>
        <begin position="127"/>
        <end position="146"/>
    </location>
</feature>
<evidence type="ECO:0000256" key="4">
    <source>
        <dbReference type="ARBA" id="ARBA00022692"/>
    </source>
</evidence>
<sequence>MSFSARLGRNSIGWLLPVLIVAGWEIASRAGVMSPNVLPAPSAVAEAFWRLTLSGELIRNIGVSTTRALAGFAIGGSIGFALGLANGLSALSRGLTDTTLQMIRNIPHLALIPLVILWFGIDEEAKLFLVALGVFFPIYVNTLLGIQSVDPQLVEMGRVYGMDRRALFFRVILPGALPAIFVGLRYALGIMWLTLIVAETVSASSGLGYMAMQAREFLLIDVVVLSIVIYALLGKLADSLARLLERLSLSWHPAFQNV</sequence>
<feature type="domain" description="ABC transmembrane type-1" evidence="8">
    <location>
        <begin position="57"/>
        <end position="241"/>
    </location>
</feature>
<dbReference type="Gene3D" id="1.10.3720.10">
    <property type="entry name" value="MetI-like"/>
    <property type="match status" value="1"/>
</dbReference>
<keyword evidence="4 7" id="KW-0812">Transmembrane</keyword>
<comment type="similarity">
    <text evidence="7">Belongs to the binding-protein-dependent transport system permease family.</text>
</comment>
<organism evidence="9 10">
    <name type="scientific">Mesorhizobium shangrilense</name>
    <dbReference type="NCBI Taxonomy" id="460060"/>
    <lineage>
        <taxon>Bacteria</taxon>
        <taxon>Pseudomonadati</taxon>
        <taxon>Pseudomonadota</taxon>
        <taxon>Alphaproteobacteria</taxon>
        <taxon>Hyphomicrobiales</taxon>
        <taxon>Phyllobacteriaceae</taxon>
        <taxon>Mesorhizobium</taxon>
    </lineage>
</organism>
<gene>
    <name evidence="9" type="ORF">ABVQ20_23730</name>
</gene>
<name>A0ABV2DIW9_9HYPH</name>
<evidence type="ECO:0000256" key="3">
    <source>
        <dbReference type="ARBA" id="ARBA00022475"/>
    </source>
</evidence>
<evidence type="ECO:0000259" key="8">
    <source>
        <dbReference type="PROSITE" id="PS50928"/>
    </source>
</evidence>
<feature type="transmembrane region" description="Helical" evidence="7">
    <location>
        <begin position="69"/>
        <end position="91"/>
    </location>
</feature>
<dbReference type="EMBL" id="JBEWSZ010000001">
    <property type="protein sequence ID" value="MET2829991.1"/>
    <property type="molecule type" value="Genomic_DNA"/>
</dbReference>
<dbReference type="SUPFAM" id="SSF161098">
    <property type="entry name" value="MetI-like"/>
    <property type="match status" value="1"/>
</dbReference>
<keyword evidence="2 7" id="KW-0813">Transport</keyword>
<dbReference type="Proteomes" id="UP001548832">
    <property type="component" value="Unassembled WGS sequence"/>
</dbReference>